<organism evidence="2 3">
    <name type="scientific">Natrialba hulunbeirensis JCM 10989</name>
    <dbReference type="NCBI Taxonomy" id="1227493"/>
    <lineage>
        <taxon>Archaea</taxon>
        <taxon>Methanobacteriati</taxon>
        <taxon>Methanobacteriota</taxon>
        <taxon>Stenosarchaea group</taxon>
        <taxon>Halobacteria</taxon>
        <taxon>Halobacteriales</taxon>
        <taxon>Natrialbaceae</taxon>
        <taxon>Natrialba</taxon>
    </lineage>
</organism>
<dbReference type="Gene3D" id="3.30.70.2050">
    <property type="match status" value="1"/>
</dbReference>
<dbReference type="Proteomes" id="UP000011519">
    <property type="component" value="Unassembled WGS sequence"/>
</dbReference>
<name>M0A1M0_9EURY</name>
<dbReference type="InterPro" id="IPR008719">
    <property type="entry name" value="N2O_reductase_NosL"/>
</dbReference>
<protein>
    <submittedName>
        <fullName evidence="2">NosL family protein</fullName>
    </submittedName>
</protein>
<dbReference type="PANTHER" id="PTHR41247:SF1">
    <property type="entry name" value="HTH-TYPE TRANSCRIPTIONAL REPRESSOR YCNK"/>
    <property type="match status" value="1"/>
</dbReference>
<dbReference type="STRING" id="1227493.C483_09384"/>
<dbReference type="PANTHER" id="PTHR41247">
    <property type="entry name" value="HTH-TYPE TRANSCRIPTIONAL REPRESSOR YCNK"/>
    <property type="match status" value="1"/>
</dbReference>
<dbReference type="Pfam" id="PF05573">
    <property type="entry name" value="NosL"/>
    <property type="match status" value="1"/>
</dbReference>
<dbReference type="SUPFAM" id="SSF160387">
    <property type="entry name" value="NosL/MerB-like"/>
    <property type="match status" value="1"/>
</dbReference>
<feature type="region of interest" description="Disordered" evidence="1">
    <location>
        <begin position="1"/>
        <end position="24"/>
    </location>
</feature>
<evidence type="ECO:0000313" key="2">
    <source>
        <dbReference type="EMBL" id="ELY91742.1"/>
    </source>
</evidence>
<proteinExistence type="predicted"/>
<dbReference type="PATRIC" id="fig|1227493.4.peg.1862"/>
<reference evidence="2 3" key="1">
    <citation type="journal article" date="2014" name="PLoS Genet.">
        <title>Phylogenetically driven sequencing of extremely halophilic archaea reveals strategies for static and dynamic osmo-response.</title>
        <authorList>
            <person name="Becker E.A."/>
            <person name="Seitzer P.M."/>
            <person name="Tritt A."/>
            <person name="Larsen D."/>
            <person name="Krusor M."/>
            <person name="Yao A.I."/>
            <person name="Wu D."/>
            <person name="Madern D."/>
            <person name="Eisen J.A."/>
            <person name="Darling A.E."/>
            <person name="Facciotti M.T."/>
        </authorList>
    </citation>
    <scope>NUCLEOTIDE SEQUENCE [LARGE SCALE GENOMIC DNA]</scope>
    <source>
        <strain evidence="2 3">JCM 10989</strain>
    </source>
</reference>
<gene>
    <name evidence="2" type="ORF">C483_09384</name>
</gene>
<dbReference type="EMBL" id="AOIM01000026">
    <property type="protein sequence ID" value="ELY91742.1"/>
    <property type="molecule type" value="Genomic_DNA"/>
</dbReference>
<keyword evidence="3" id="KW-1185">Reference proteome</keyword>
<evidence type="ECO:0000256" key="1">
    <source>
        <dbReference type="SAM" id="MobiDB-lite"/>
    </source>
</evidence>
<evidence type="ECO:0000313" key="3">
    <source>
        <dbReference type="Proteomes" id="UP000011519"/>
    </source>
</evidence>
<dbReference type="AlphaFoldDB" id="M0A1M0"/>
<accession>M0A1M0</accession>
<sequence>MVATGLGGCLDEDDTDLEPATPTALDDGETCDACGMVIADHYGPAGQLFYAASDADSDGPAQFDSLTELLTYHEARSDQGWELRAVFVTDYSSVDYQLEDRNETPHISSHVAEETFADATGLSYVVGSDVMGAMGEEVLPFSARDDATVFADKYDGEVQDWETLSPTAQ</sequence>
<comment type="caution">
    <text evidence="2">The sequence shown here is derived from an EMBL/GenBank/DDBJ whole genome shotgun (WGS) entry which is preliminary data.</text>
</comment>